<evidence type="ECO:0000313" key="1">
    <source>
        <dbReference type="EMBL" id="QKQ24270.1"/>
    </source>
</evidence>
<protein>
    <submittedName>
        <fullName evidence="1">Type II toxin-antitoxin system RelE/ParE family toxin</fullName>
    </submittedName>
</protein>
<evidence type="ECO:0000313" key="2">
    <source>
        <dbReference type="Proteomes" id="UP000509429"/>
    </source>
</evidence>
<accession>A0A6N0HPU9</accession>
<dbReference type="RefSeq" id="WP_174605708.1">
    <property type="nucleotide sequence ID" value="NZ_CP054490.1"/>
</dbReference>
<dbReference type="Gene3D" id="3.30.2310.20">
    <property type="entry name" value="RelE-like"/>
    <property type="match status" value="1"/>
</dbReference>
<dbReference type="InterPro" id="IPR035093">
    <property type="entry name" value="RelE/ParE_toxin_dom_sf"/>
</dbReference>
<organism evidence="1 2">
    <name type="scientific">Candidatus Ruthia endofausta</name>
    <dbReference type="NCBI Taxonomy" id="2738852"/>
    <lineage>
        <taxon>Bacteria</taxon>
        <taxon>Pseudomonadati</taxon>
        <taxon>Pseudomonadota</taxon>
        <taxon>Gammaproteobacteria</taxon>
        <taxon>Candidatus Pseudothioglobaceae</taxon>
        <taxon>Candidatus Ruthturnera</taxon>
    </lineage>
</organism>
<sequence>MIIKITIKDLKKIDRRYRQQIEQAIIDLSKGDVKKMKNQDNDFRLKVGRYRELFSMDSTHIIIHTVKPRSDAYK</sequence>
<gene>
    <name evidence="1" type="ORF">HUE58_03800</name>
</gene>
<dbReference type="Proteomes" id="UP000509429">
    <property type="component" value="Chromosome"/>
</dbReference>
<keyword evidence="2" id="KW-1185">Reference proteome</keyword>
<proteinExistence type="predicted"/>
<name>A0A6N0HPU9_9GAMM</name>
<reference evidence="1 2" key="1">
    <citation type="submission" date="2020-05" db="EMBL/GenBank/DDBJ databases">
        <title>Horizontal transmission and recombination maintain forever young bacterial symbiont genomes.</title>
        <authorList>
            <person name="Russell S.L."/>
            <person name="Pepper-Tunick E."/>
            <person name="Svedberg J."/>
            <person name="Byrne A."/>
            <person name="Ruelas Castillo J."/>
            <person name="Vollmers C."/>
            <person name="Beinart R.A."/>
            <person name="Corbett-Detig R."/>
        </authorList>
    </citation>
    <scope>NUCLEOTIDE SEQUENCE [LARGE SCALE GENOMIC DNA]</scope>
    <source>
        <strain evidence="1">JDF_Ridge</strain>
    </source>
</reference>
<dbReference type="KEGG" id="reo:HUE58_03800"/>
<dbReference type="SUPFAM" id="SSF143011">
    <property type="entry name" value="RelE-like"/>
    <property type="match status" value="1"/>
</dbReference>
<dbReference type="AlphaFoldDB" id="A0A6N0HPU9"/>
<dbReference type="EMBL" id="CP054490">
    <property type="protein sequence ID" value="QKQ24270.1"/>
    <property type="molecule type" value="Genomic_DNA"/>
</dbReference>